<organism evidence="3 4">
    <name type="scientific">Thyridium curvatum</name>
    <dbReference type="NCBI Taxonomy" id="1093900"/>
    <lineage>
        <taxon>Eukaryota</taxon>
        <taxon>Fungi</taxon>
        <taxon>Dikarya</taxon>
        <taxon>Ascomycota</taxon>
        <taxon>Pezizomycotina</taxon>
        <taxon>Sordariomycetes</taxon>
        <taxon>Sordariomycetidae</taxon>
        <taxon>Thyridiales</taxon>
        <taxon>Thyridiaceae</taxon>
        <taxon>Thyridium</taxon>
    </lineage>
</organism>
<protein>
    <submittedName>
        <fullName evidence="3">Uncharacterized protein</fullName>
    </submittedName>
</protein>
<keyword evidence="4" id="KW-1185">Reference proteome</keyword>
<name>A0A507BLD2_9PEZI</name>
<dbReference type="OrthoDB" id="5345571at2759"/>
<dbReference type="GeneID" id="41970580"/>
<dbReference type="AlphaFoldDB" id="A0A507BLD2"/>
<gene>
    <name evidence="3" type="ORF">E0L32_003133</name>
</gene>
<dbReference type="InterPro" id="IPR057081">
    <property type="entry name" value="PH_N"/>
</dbReference>
<reference evidence="3 4" key="1">
    <citation type="submission" date="2019-06" db="EMBL/GenBank/DDBJ databases">
        <title>Draft genome sequence of the filamentous fungus Phialemoniopsis curvata isolated from diesel fuel.</title>
        <authorList>
            <person name="Varaljay V.A."/>
            <person name="Lyon W.J."/>
            <person name="Crouch A.L."/>
            <person name="Drake C.E."/>
            <person name="Hollomon J.M."/>
            <person name="Nadeau L.J."/>
            <person name="Nunn H.S."/>
            <person name="Stevenson B.S."/>
            <person name="Bojanowski C.L."/>
            <person name="Crookes-Goodson W.J."/>
        </authorList>
    </citation>
    <scope>NUCLEOTIDE SEQUENCE [LARGE SCALE GENOMIC DNA]</scope>
    <source>
        <strain evidence="3 4">D216</strain>
    </source>
</reference>
<feature type="domain" description="PH" evidence="1">
    <location>
        <begin position="235"/>
        <end position="350"/>
    </location>
</feature>
<evidence type="ECO:0000259" key="2">
    <source>
        <dbReference type="Pfam" id="PF23076"/>
    </source>
</evidence>
<evidence type="ECO:0000313" key="3">
    <source>
        <dbReference type="EMBL" id="TPX17490.1"/>
    </source>
</evidence>
<dbReference type="InParanoid" id="A0A507BLD2"/>
<feature type="domain" description="PH" evidence="2">
    <location>
        <begin position="356"/>
        <end position="475"/>
    </location>
</feature>
<accession>A0A507BLD2</accession>
<dbReference type="Pfam" id="PF23074">
    <property type="entry name" value="PH_FT_N"/>
    <property type="match status" value="1"/>
</dbReference>
<dbReference type="EMBL" id="SKBQ01000013">
    <property type="protein sequence ID" value="TPX17490.1"/>
    <property type="molecule type" value="Genomic_DNA"/>
</dbReference>
<sequence length="501" mass="56860">MDYLNASVGPANMELLHGCCREAQQADFVAFGLQGLQSSLSEPLRPMMVTLLEEIRRSGRLLRDLADKAQLHVSRVPVMLNYLNIIMPCFSKSLKDITSYYENKAISRENRWRKMYHEMGKEASNLPLPQRFMLYNHFLDQLGHLLARSPDFDPNTLELLQTQILKLRDKRGIPPPAAQSSLVVIPPTSLVLPYTPERPIHWAEDIFSRPLASRTPLKHLKPSETFRPFSAVGELHMPRNLQTLFKRPFDNDRISVTVFLDTSDNSAYLFARSLHFGTPWFSLKGAHELCISRESAALVLKRWSASMQRSTPWAVLYFLTWEEMVLFHCAFVALKRNSARSFDLHPDEFRLEGERRLFQARINDDGYEHSLIVYRDAETRGLRLHAAVWDGDLRRCPVWTAFVTHQSQRSHPAWLSRRGRRRVLLSDVQLYVFCADYRQETMRRHSSKGGGGGGAFELNFQSEEAAARFKEVFDPFMSVASSEATGAEGGGGGGGGEGGGG</sequence>
<dbReference type="Pfam" id="PF23076">
    <property type="entry name" value="PH_FT_C"/>
    <property type="match status" value="1"/>
</dbReference>
<proteinExistence type="predicted"/>
<dbReference type="InterPro" id="IPR057082">
    <property type="entry name" value="PH_C"/>
</dbReference>
<evidence type="ECO:0000259" key="1">
    <source>
        <dbReference type="Pfam" id="PF23074"/>
    </source>
</evidence>
<evidence type="ECO:0000313" key="4">
    <source>
        <dbReference type="Proteomes" id="UP000319257"/>
    </source>
</evidence>
<comment type="caution">
    <text evidence="3">The sequence shown here is derived from an EMBL/GenBank/DDBJ whole genome shotgun (WGS) entry which is preliminary data.</text>
</comment>
<dbReference type="RefSeq" id="XP_030999201.1">
    <property type="nucleotide sequence ID" value="XM_031137400.1"/>
</dbReference>
<dbReference type="Proteomes" id="UP000319257">
    <property type="component" value="Unassembled WGS sequence"/>
</dbReference>